<dbReference type="InterPro" id="IPR000719">
    <property type="entry name" value="Prot_kinase_dom"/>
</dbReference>
<accession>A0A4V3CW01</accession>
<organism evidence="3 4">
    <name type="scientific">Aquabacterium commune</name>
    <dbReference type="NCBI Taxonomy" id="70586"/>
    <lineage>
        <taxon>Bacteria</taxon>
        <taxon>Pseudomonadati</taxon>
        <taxon>Pseudomonadota</taxon>
        <taxon>Betaproteobacteria</taxon>
        <taxon>Burkholderiales</taxon>
        <taxon>Aquabacterium</taxon>
    </lineage>
</organism>
<dbReference type="PANTHER" id="PTHR33525:SF4">
    <property type="entry name" value="CYCLIC DI-GMP PHOSPHODIESTERASE CDGJ"/>
    <property type="match status" value="1"/>
</dbReference>
<dbReference type="Pfam" id="PF08668">
    <property type="entry name" value="HDOD"/>
    <property type="match status" value="1"/>
</dbReference>
<dbReference type="SMART" id="SM00220">
    <property type="entry name" value="S_TKc"/>
    <property type="match status" value="1"/>
</dbReference>
<dbReference type="AlphaFoldDB" id="A0A4V3CW01"/>
<evidence type="ECO:0000313" key="3">
    <source>
        <dbReference type="EMBL" id="TDP84468.1"/>
    </source>
</evidence>
<sequence length="591" mass="63823">MAAATPPPTAAPRLFGRFELRQMLGRSMASSTWLAWDPRAQQDMLLCVPRAQPANATEREEWTQDVLSAARLKHPHLAEALEVGSHDGWPFLTAARNGGMTLLERLQTSPPPTPLEVAHWTCELLEGLAYAHEAGVAHQDIGLHTVLIDKAGHALLVSLGAGLVPLQPGQAQRTPRGRQEIRKTTERDVLMVGLLLHRLLANHPALDDADIYSAANRVGAEIVRLPWTTPHPVPETLRAIVNRATDRQHRQRYLNARTLLSALQGWVKTNATDSGGPLALLLDRLNSVGSLPGRPDTERGFIAALSADSLRVDDFVDVMVKNPALVWELMRAVNTAGYSSTSSDDGVTTLSRAVLLLGQKGLRQVQAAVRSWPGVLAAMASMSAEAGQAAMKALEDELRNTCLAGHIARLMAPFSIHDEEASIAAMSQRLSWLLVLYHFPDEALQIQRLTQAAPPSEPGAQPTPGMSLEAAAGAVLGINLDDLTAAVMRHWGLHERLVQAARPVGLQRGVRHPANPEDILRTVASMANEVVNATALQGPKFLAAMQQVHARYARPLELGPKECGQALERAIRLVDNLPLADAPVSGMMSLG</sequence>
<keyword evidence="4" id="KW-1185">Reference proteome</keyword>
<feature type="domain" description="Protein kinase" evidence="1">
    <location>
        <begin position="18"/>
        <end position="267"/>
    </location>
</feature>
<keyword evidence="3" id="KW-0808">Transferase</keyword>
<dbReference type="PROSITE" id="PS50011">
    <property type="entry name" value="PROTEIN_KINASE_DOM"/>
    <property type="match status" value="1"/>
</dbReference>
<comment type="caution">
    <text evidence="3">The sequence shown here is derived from an EMBL/GenBank/DDBJ whole genome shotgun (WGS) entry which is preliminary data.</text>
</comment>
<dbReference type="Gene3D" id="1.10.510.10">
    <property type="entry name" value="Transferase(Phosphotransferase) domain 1"/>
    <property type="match status" value="1"/>
</dbReference>
<dbReference type="Proteomes" id="UP000294593">
    <property type="component" value="Unassembled WGS sequence"/>
</dbReference>
<dbReference type="PANTHER" id="PTHR33525">
    <property type="match status" value="1"/>
</dbReference>
<proteinExistence type="predicted"/>
<feature type="domain" description="HDOD" evidence="2">
    <location>
        <begin position="291"/>
        <end position="507"/>
    </location>
</feature>
<reference evidence="3 4" key="1">
    <citation type="submission" date="2019-03" db="EMBL/GenBank/DDBJ databases">
        <title>Genomic Encyclopedia of Type Strains, Phase IV (KMG-IV): sequencing the most valuable type-strain genomes for metagenomic binning, comparative biology and taxonomic classification.</title>
        <authorList>
            <person name="Goeker M."/>
        </authorList>
    </citation>
    <scope>NUCLEOTIDE SEQUENCE [LARGE SCALE GENOMIC DNA]</scope>
    <source>
        <strain evidence="3 4">DSM 11901</strain>
    </source>
</reference>
<dbReference type="SUPFAM" id="SSF56112">
    <property type="entry name" value="Protein kinase-like (PK-like)"/>
    <property type="match status" value="1"/>
</dbReference>
<evidence type="ECO:0000259" key="2">
    <source>
        <dbReference type="PROSITE" id="PS51833"/>
    </source>
</evidence>
<evidence type="ECO:0000259" key="1">
    <source>
        <dbReference type="PROSITE" id="PS50011"/>
    </source>
</evidence>
<dbReference type="GO" id="GO:0005524">
    <property type="term" value="F:ATP binding"/>
    <property type="evidence" value="ECO:0007669"/>
    <property type="project" value="InterPro"/>
</dbReference>
<keyword evidence="3" id="KW-0723">Serine/threonine-protein kinase</keyword>
<dbReference type="InterPro" id="IPR052340">
    <property type="entry name" value="RNase_Y/CdgJ"/>
</dbReference>
<name>A0A4V3CW01_9BURK</name>
<gene>
    <name evidence="3" type="ORF">EV672_10336</name>
</gene>
<dbReference type="SUPFAM" id="SSF109604">
    <property type="entry name" value="HD-domain/PDEase-like"/>
    <property type="match status" value="1"/>
</dbReference>
<dbReference type="Gene3D" id="3.30.200.20">
    <property type="entry name" value="Phosphorylase Kinase, domain 1"/>
    <property type="match status" value="1"/>
</dbReference>
<dbReference type="EMBL" id="SNXW01000003">
    <property type="protein sequence ID" value="TDP84468.1"/>
    <property type="molecule type" value="Genomic_DNA"/>
</dbReference>
<dbReference type="InterPro" id="IPR013976">
    <property type="entry name" value="HDOD"/>
</dbReference>
<keyword evidence="3" id="KW-0418">Kinase</keyword>
<protein>
    <submittedName>
        <fullName evidence="3">Non-specific serine/threonine protein kinase</fullName>
    </submittedName>
</protein>
<dbReference type="InterPro" id="IPR011009">
    <property type="entry name" value="Kinase-like_dom_sf"/>
</dbReference>
<dbReference type="PROSITE" id="PS51833">
    <property type="entry name" value="HDOD"/>
    <property type="match status" value="1"/>
</dbReference>
<evidence type="ECO:0000313" key="4">
    <source>
        <dbReference type="Proteomes" id="UP000294593"/>
    </source>
</evidence>
<dbReference type="Gene3D" id="1.10.3210.10">
    <property type="entry name" value="Hypothetical protein af1432"/>
    <property type="match status" value="1"/>
</dbReference>
<dbReference type="GO" id="GO:0004674">
    <property type="term" value="F:protein serine/threonine kinase activity"/>
    <property type="evidence" value="ECO:0007669"/>
    <property type="project" value="UniProtKB-KW"/>
</dbReference>